<protein>
    <submittedName>
        <fullName evidence="1">Uncharacterized protein</fullName>
    </submittedName>
</protein>
<name>A0AAD7B093_MYCRO</name>
<proteinExistence type="predicted"/>
<keyword evidence="2" id="KW-1185">Reference proteome</keyword>
<dbReference type="EMBL" id="JARKIE010001092">
    <property type="protein sequence ID" value="KAJ7606596.1"/>
    <property type="molecule type" value="Genomic_DNA"/>
</dbReference>
<sequence length="88" mass="9435">PGSYMRGVPERGFPFYFWPLAWGTGLGFGTNTVYLHSDEPNNGSWPSGVQTTFAFQSNSTGTTFRFVADSDTTADLIADVAANCSASL</sequence>
<accession>A0AAD7B093</accession>
<gene>
    <name evidence="1" type="ORF">B0H17DRAFT_872133</name>
</gene>
<feature type="non-terminal residue" evidence="1">
    <location>
        <position position="1"/>
    </location>
</feature>
<evidence type="ECO:0000313" key="2">
    <source>
        <dbReference type="Proteomes" id="UP001221757"/>
    </source>
</evidence>
<dbReference type="AlphaFoldDB" id="A0AAD7B093"/>
<comment type="caution">
    <text evidence="1">The sequence shown here is derived from an EMBL/GenBank/DDBJ whole genome shotgun (WGS) entry which is preliminary data.</text>
</comment>
<evidence type="ECO:0000313" key="1">
    <source>
        <dbReference type="EMBL" id="KAJ7606596.1"/>
    </source>
</evidence>
<reference evidence="1" key="1">
    <citation type="submission" date="2023-03" db="EMBL/GenBank/DDBJ databases">
        <title>Massive genome expansion in bonnet fungi (Mycena s.s.) driven by repeated elements and novel gene families across ecological guilds.</title>
        <authorList>
            <consortium name="Lawrence Berkeley National Laboratory"/>
            <person name="Harder C.B."/>
            <person name="Miyauchi S."/>
            <person name="Viragh M."/>
            <person name="Kuo A."/>
            <person name="Thoen E."/>
            <person name="Andreopoulos B."/>
            <person name="Lu D."/>
            <person name="Skrede I."/>
            <person name="Drula E."/>
            <person name="Henrissat B."/>
            <person name="Morin E."/>
            <person name="Kohler A."/>
            <person name="Barry K."/>
            <person name="LaButti K."/>
            <person name="Morin E."/>
            <person name="Salamov A."/>
            <person name="Lipzen A."/>
            <person name="Mereny Z."/>
            <person name="Hegedus B."/>
            <person name="Baldrian P."/>
            <person name="Stursova M."/>
            <person name="Weitz H."/>
            <person name="Taylor A."/>
            <person name="Grigoriev I.V."/>
            <person name="Nagy L.G."/>
            <person name="Martin F."/>
            <person name="Kauserud H."/>
        </authorList>
    </citation>
    <scope>NUCLEOTIDE SEQUENCE</scope>
    <source>
        <strain evidence="1">CBHHK067</strain>
    </source>
</reference>
<organism evidence="1 2">
    <name type="scientific">Mycena rosella</name>
    <name type="common">Pink bonnet</name>
    <name type="synonym">Agaricus rosellus</name>
    <dbReference type="NCBI Taxonomy" id="1033263"/>
    <lineage>
        <taxon>Eukaryota</taxon>
        <taxon>Fungi</taxon>
        <taxon>Dikarya</taxon>
        <taxon>Basidiomycota</taxon>
        <taxon>Agaricomycotina</taxon>
        <taxon>Agaricomycetes</taxon>
        <taxon>Agaricomycetidae</taxon>
        <taxon>Agaricales</taxon>
        <taxon>Marasmiineae</taxon>
        <taxon>Mycenaceae</taxon>
        <taxon>Mycena</taxon>
    </lineage>
</organism>
<dbReference type="Proteomes" id="UP001221757">
    <property type="component" value="Unassembled WGS sequence"/>
</dbReference>
<feature type="non-terminal residue" evidence="1">
    <location>
        <position position="88"/>
    </location>
</feature>